<dbReference type="RefSeq" id="XP_002142874.1">
    <property type="nucleotide sequence ID" value="XM_002142838.1"/>
</dbReference>
<name>B6AJY4_CRYMR</name>
<proteinExistence type="inferred from homology"/>
<dbReference type="eggNOG" id="KOG3444">
    <property type="taxonomic scope" value="Eukaryota"/>
</dbReference>
<dbReference type="STRING" id="441375.B6AJY4"/>
<dbReference type="GO" id="GO:0006888">
    <property type="term" value="P:endoplasmic reticulum to Golgi vesicle-mediated transport"/>
    <property type="evidence" value="ECO:0007669"/>
    <property type="project" value="InterPro"/>
</dbReference>
<gene>
    <name evidence="3" type="ORF">CMU_003640</name>
</gene>
<dbReference type="AlphaFoldDB" id="B6AJY4"/>
<dbReference type="PANTHER" id="PTHR12403">
    <property type="entry name" value="TRAFFICKING PROTEIN PARTICLE COMPLEX SUBUNIT 2"/>
    <property type="match status" value="1"/>
</dbReference>
<dbReference type="SUPFAM" id="SSF64356">
    <property type="entry name" value="SNARE-like"/>
    <property type="match status" value="1"/>
</dbReference>
<dbReference type="InterPro" id="IPR044760">
    <property type="entry name" value="TRAPPC2L"/>
</dbReference>
<dbReference type="OrthoDB" id="10258445at2759"/>
<dbReference type="GeneID" id="6998025"/>
<keyword evidence="4" id="KW-1185">Reference proteome</keyword>
<dbReference type="Pfam" id="PF04628">
    <property type="entry name" value="Sedlin_N"/>
    <property type="match status" value="1"/>
</dbReference>
<dbReference type="InterPro" id="IPR011012">
    <property type="entry name" value="Longin-like_dom_sf"/>
</dbReference>
<dbReference type="EMBL" id="DS989741">
    <property type="protein sequence ID" value="EEA08525.1"/>
    <property type="molecule type" value="Genomic_DNA"/>
</dbReference>
<dbReference type="InterPro" id="IPR006722">
    <property type="entry name" value="Sedlin"/>
</dbReference>
<accession>B6AJY4</accession>
<evidence type="ECO:0000256" key="2">
    <source>
        <dbReference type="ARBA" id="ARBA00024408"/>
    </source>
</evidence>
<evidence type="ECO:0000256" key="1">
    <source>
        <dbReference type="ARBA" id="ARBA00006626"/>
    </source>
</evidence>
<comment type="similarity">
    <text evidence="1">Belongs to the TRAPP small subunits family. Sedlin subfamily.</text>
</comment>
<dbReference type="VEuPathDB" id="CryptoDB:CMU_003640"/>
<dbReference type="Gene3D" id="3.30.450.70">
    <property type="match status" value="1"/>
</dbReference>
<dbReference type="OMA" id="TENKIIM"/>
<evidence type="ECO:0000313" key="4">
    <source>
        <dbReference type="Proteomes" id="UP000001460"/>
    </source>
</evidence>
<reference evidence="3" key="1">
    <citation type="submission" date="2008-06" db="EMBL/GenBank/DDBJ databases">
        <authorList>
            <person name="Lorenzi H."/>
            <person name="Inman J."/>
            <person name="Miller J."/>
            <person name="Schobel S."/>
            <person name="Amedeo P."/>
            <person name="Caler E.V."/>
            <person name="da Silva J."/>
        </authorList>
    </citation>
    <scope>NUCLEOTIDE SEQUENCE [LARGE SCALE GENOMIC DNA]</scope>
    <source>
        <strain evidence="3">RN66</strain>
    </source>
</reference>
<protein>
    <recommendedName>
        <fullName evidence="2">Trafficking protein particle complex subunit 2-like protein</fullName>
    </recommendedName>
</protein>
<dbReference type="CDD" id="cd14854">
    <property type="entry name" value="TRAPPC2L"/>
    <property type="match status" value="1"/>
</dbReference>
<dbReference type="GO" id="GO:0005737">
    <property type="term" value="C:cytoplasm"/>
    <property type="evidence" value="ECO:0007669"/>
    <property type="project" value="GOC"/>
</dbReference>
<sequence length="140" mass="16184">MLPVICICIVDRDNQPLVCRVFDIEEKESLQFAVYSSLDLIDRKLSSDLNSNEAYIGYLGPAISIKYEYEIYGYSSFSHIKVIAILQDHPEDEDELKKLLNEIYNTYVDTLCNPFLLHTVETPKLLQRIDDLIYQAKTSN</sequence>
<dbReference type="Proteomes" id="UP000001460">
    <property type="component" value="Unassembled WGS sequence"/>
</dbReference>
<evidence type="ECO:0000313" key="3">
    <source>
        <dbReference type="EMBL" id="EEA08525.1"/>
    </source>
</evidence>
<organism evidence="3 4">
    <name type="scientific">Cryptosporidium muris (strain RN66)</name>
    <dbReference type="NCBI Taxonomy" id="441375"/>
    <lineage>
        <taxon>Eukaryota</taxon>
        <taxon>Sar</taxon>
        <taxon>Alveolata</taxon>
        <taxon>Apicomplexa</taxon>
        <taxon>Conoidasida</taxon>
        <taxon>Coccidia</taxon>
        <taxon>Eucoccidiorida</taxon>
        <taxon>Eimeriorina</taxon>
        <taxon>Cryptosporidiidae</taxon>
        <taxon>Cryptosporidium</taxon>
    </lineage>
</organism>